<dbReference type="Pfam" id="PF08361">
    <property type="entry name" value="TetR_C_2"/>
    <property type="match status" value="1"/>
</dbReference>
<reference evidence="7 8" key="1">
    <citation type="submission" date="2020-08" db="EMBL/GenBank/DDBJ databases">
        <title>Genomic Encyclopedia of Type Strains, Phase IV (KMG-IV): sequencing the most valuable type-strain genomes for metagenomic binning, comparative biology and taxonomic classification.</title>
        <authorList>
            <person name="Goeker M."/>
        </authorList>
    </citation>
    <scope>NUCLEOTIDE SEQUENCE [LARGE SCALE GENOMIC DNA]</scope>
    <source>
        <strain evidence="7 8">DSM 103725</strain>
    </source>
</reference>
<evidence type="ECO:0000256" key="1">
    <source>
        <dbReference type="ARBA" id="ARBA00022491"/>
    </source>
</evidence>
<dbReference type="PRINTS" id="PR00455">
    <property type="entry name" value="HTHTETR"/>
</dbReference>
<proteinExistence type="predicted"/>
<comment type="caution">
    <text evidence="7">The sequence shown here is derived from an EMBL/GenBank/DDBJ whole genome shotgun (WGS) entry which is preliminary data.</text>
</comment>
<evidence type="ECO:0000256" key="4">
    <source>
        <dbReference type="ARBA" id="ARBA00023163"/>
    </source>
</evidence>
<dbReference type="PANTHER" id="PTHR30055">
    <property type="entry name" value="HTH-TYPE TRANSCRIPTIONAL REGULATOR RUTR"/>
    <property type="match status" value="1"/>
</dbReference>
<sequence length="214" mass="24342">MGLNNREDAEKTRRRIIDAALMLFSKRGYGHTSLEMIAKEVGMTRGAVYGHFKNKLALYSELMQLSQTPLYDIMERALSNPAPPLTALRSFMIEWFELLESNPQHREAFEILLNKTELTEELSEYLESEYSLTQAMVDGMGRLIQTGVEQQALPADTDVRFQALSAYNLLMGATHTWLFNPRLFAINTYGPQLVDQFFFALKRSPEHSAAAKIA</sequence>
<dbReference type="RefSeq" id="WP_184675229.1">
    <property type="nucleotide sequence ID" value="NZ_JACHGY010000001.1"/>
</dbReference>
<accession>A0A7X0H376</accession>
<organism evidence="7 8">
    <name type="scientific">Algisphaera agarilytica</name>
    <dbReference type="NCBI Taxonomy" id="1385975"/>
    <lineage>
        <taxon>Bacteria</taxon>
        <taxon>Pseudomonadati</taxon>
        <taxon>Planctomycetota</taxon>
        <taxon>Phycisphaerae</taxon>
        <taxon>Phycisphaerales</taxon>
        <taxon>Phycisphaeraceae</taxon>
        <taxon>Algisphaera</taxon>
    </lineage>
</organism>
<keyword evidence="4" id="KW-0804">Transcription</keyword>
<keyword evidence="3 5" id="KW-0238">DNA-binding</keyword>
<gene>
    <name evidence="7" type="ORF">HNQ40_000054</name>
</gene>
<evidence type="ECO:0000259" key="6">
    <source>
        <dbReference type="PROSITE" id="PS50977"/>
    </source>
</evidence>
<dbReference type="InterPro" id="IPR009057">
    <property type="entry name" value="Homeodomain-like_sf"/>
</dbReference>
<dbReference type="InterPro" id="IPR001647">
    <property type="entry name" value="HTH_TetR"/>
</dbReference>
<dbReference type="Pfam" id="PF00440">
    <property type="entry name" value="TetR_N"/>
    <property type="match status" value="1"/>
</dbReference>
<evidence type="ECO:0000256" key="2">
    <source>
        <dbReference type="ARBA" id="ARBA00023015"/>
    </source>
</evidence>
<dbReference type="InterPro" id="IPR036271">
    <property type="entry name" value="Tet_transcr_reg_TetR-rel_C_sf"/>
</dbReference>
<dbReference type="GO" id="GO:0000976">
    <property type="term" value="F:transcription cis-regulatory region binding"/>
    <property type="evidence" value="ECO:0007669"/>
    <property type="project" value="TreeGrafter"/>
</dbReference>
<dbReference type="Gene3D" id="1.10.357.10">
    <property type="entry name" value="Tetracycline Repressor, domain 2"/>
    <property type="match status" value="1"/>
</dbReference>
<dbReference type="EMBL" id="JACHGY010000001">
    <property type="protein sequence ID" value="MBB6428248.1"/>
    <property type="molecule type" value="Genomic_DNA"/>
</dbReference>
<dbReference type="InterPro" id="IPR050109">
    <property type="entry name" value="HTH-type_TetR-like_transc_reg"/>
</dbReference>
<dbReference type="AlphaFoldDB" id="A0A7X0H376"/>
<protein>
    <submittedName>
        <fullName evidence="7">TetR/AcrR family acrAB operon transcriptional repressor/TetR/AcrR family transcriptional repressor of mexAB-oprM operon</fullName>
    </submittedName>
</protein>
<dbReference type="GO" id="GO:0003700">
    <property type="term" value="F:DNA-binding transcription factor activity"/>
    <property type="evidence" value="ECO:0007669"/>
    <property type="project" value="TreeGrafter"/>
</dbReference>
<dbReference type="InterPro" id="IPR013572">
    <property type="entry name" value="Tscrpt_reg_MAATS_C"/>
</dbReference>
<dbReference type="SUPFAM" id="SSF46689">
    <property type="entry name" value="Homeodomain-like"/>
    <property type="match status" value="1"/>
</dbReference>
<evidence type="ECO:0000313" key="7">
    <source>
        <dbReference type="EMBL" id="MBB6428248.1"/>
    </source>
</evidence>
<evidence type="ECO:0000313" key="8">
    <source>
        <dbReference type="Proteomes" id="UP000541810"/>
    </source>
</evidence>
<evidence type="ECO:0000256" key="5">
    <source>
        <dbReference type="PROSITE-ProRule" id="PRU00335"/>
    </source>
</evidence>
<keyword evidence="8" id="KW-1185">Reference proteome</keyword>
<dbReference type="SUPFAM" id="SSF48498">
    <property type="entry name" value="Tetracyclin repressor-like, C-terminal domain"/>
    <property type="match status" value="1"/>
</dbReference>
<dbReference type="PANTHER" id="PTHR30055:SF240">
    <property type="entry name" value="HTH-TYPE TRANSCRIPTIONAL REGULATOR ACRR"/>
    <property type="match status" value="1"/>
</dbReference>
<evidence type="ECO:0000256" key="3">
    <source>
        <dbReference type="ARBA" id="ARBA00023125"/>
    </source>
</evidence>
<name>A0A7X0H376_9BACT</name>
<dbReference type="Proteomes" id="UP000541810">
    <property type="component" value="Unassembled WGS sequence"/>
</dbReference>
<feature type="domain" description="HTH tetR-type" evidence="6">
    <location>
        <begin position="10"/>
        <end position="70"/>
    </location>
</feature>
<keyword evidence="1" id="KW-0678">Repressor</keyword>
<keyword evidence="2" id="KW-0805">Transcription regulation</keyword>
<feature type="DNA-binding region" description="H-T-H motif" evidence="5">
    <location>
        <begin position="33"/>
        <end position="52"/>
    </location>
</feature>
<dbReference type="PROSITE" id="PS50977">
    <property type="entry name" value="HTH_TETR_2"/>
    <property type="match status" value="1"/>
</dbReference>